<evidence type="ECO:0000313" key="4">
    <source>
        <dbReference type="Proteomes" id="UP000250197"/>
    </source>
</evidence>
<comment type="similarity">
    <text evidence="1">Belongs to the asp23 family.</text>
</comment>
<dbReference type="KEGG" id="cstr:CBE89_11700"/>
<protein>
    <recommendedName>
        <fullName evidence="5">Asp23/Gls24 family envelope stress response protein</fullName>
    </recommendedName>
</protein>
<proteinExistence type="inferred from homology"/>
<name>A0A2Z2J5H6_CORST</name>
<evidence type="ECO:0000256" key="2">
    <source>
        <dbReference type="SAM" id="MobiDB-lite"/>
    </source>
</evidence>
<evidence type="ECO:0000256" key="1">
    <source>
        <dbReference type="ARBA" id="ARBA00005721"/>
    </source>
</evidence>
<reference evidence="3 4" key="1">
    <citation type="submission" date="2017-05" db="EMBL/GenBank/DDBJ databases">
        <title>Complete genome sequence of Corynebacterium striatum KC-Na-1 isolated from Neophocaena asiaeorientalis in Korea.</title>
        <authorList>
            <person name="Kim J.H."/>
            <person name="Lee K."/>
        </authorList>
    </citation>
    <scope>NUCLEOTIDE SEQUENCE [LARGE SCALE GENOMIC DNA]</scope>
    <source>
        <strain evidence="3 4">KC-Na-01</strain>
    </source>
</reference>
<dbReference type="Proteomes" id="UP000250197">
    <property type="component" value="Chromosome"/>
</dbReference>
<gene>
    <name evidence="3" type="ORF">CBE89_11700</name>
</gene>
<dbReference type="InterPro" id="IPR005531">
    <property type="entry name" value="Asp23"/>
</dbReference>
<feature type="region of interest" description="Disordered" evidence="2">
    <location>
        <begin position="215"/>
        <end position="234"/>
    </location>
</feature>
<dbReference type="Pfam" id="PF03780">
    <property type="entry name" value="Asp23"/>
    <property type="match status" value="1"/>
</dbReference>
<organism evidence="3 4">
    <name type="scientific">Corynebacterium striatum</name>
    <dbReference type="NCBI Taxonomy" id="43770"/>
    <lineage>
        <taxon>Bacteria</taxon>
        <taxon>Bacillati</taxon>
        <taxon>Actinomycetota</taxon>
        <taxon>Actinomycetes</taxon>
        <taxon>Mycobacteriales</taxon>
        <taxon>Corynebacteriaceae</taxon>
        <taxon>Corynebacterium</taxon>
    </lineage>
</organism>
<dbReference type="EMBL" id="CP021252">
    <property type="protein sequence ID" value="ART22084.1"/>
    <property type="molecule type" value="Genomic_DNA"/>
</dbReference>
<evidence type="ECO:0008006" key="5">
    <source>
        <dbReference type="Google" id="ProtNLM"/>
    </source>
</evidence>
<dbReference type="RefSeq" id="WP_086892084.1">
    <property type="nucleotide sequence ID" value="NZ_CP021252.1"/>
</dbReference>
<accession>A0A2Z2J5H6</accession>
<sequence>MPHDSSLARSSGSLRFSVKSLERIVGTAIASVPGTISIDAKLAGLAGRAFPRLLIQSDPTKEVLAVDANIAVTWPSPVTAVAEAARVAIEEAVRTYTGYTTTRVNVTVAAAVPGERVTALAVASRRAPSVSLPHTRPQRELQTIETTHLVQIRSVSRPEPQPVRAVPPRTAPVSVVSAATPQPAALTPVRPPKSAELRPVATPPALQLRRVDTPQPAPLRPVRTPQPATAWSPTLRPNVTVRRPMAPRPEPLREITIQPLFRGGAHE</sequence>
<dbReference type="AlphaFoldDB" id="A0A2Z2J5H6"/>
<evidence type="ECO:0000313" key="3">
    <source>
        <dbReference type="EMBL" id="ART22084.1"/>
    </source>
</evidence>